<organism evidence="1 2">
    <name type="scientific">Camelus bactrianus</name>
    <name type="common">Bactrian camel</name>
    <dbReference type="NCBI Taxonomy" id="9837"/>
    <lineage>
        <taxon>Eukaryota</taxon>
        <taxon>Metazoa</taxon>
        <taxon>Chordata</taxon>
        <taxon>Craniata</taxon>
        <taxon>Vertebrata</taxon>
        <taxon>Euteleostomi</taxon>
        <taxon>Mammalia</taxon>
        <taxon>Eutheria</taxon>
        <taxon>Laurasiatheria</taxon>
        <taxon>Artiodactyla</taxon>
        <taxon>Tylopoda</taxon>
        <taxon>Camelidae</taxon>
        <taxon>Camelus</taxon>
    </lineage>
</organism>
<keyword evidence="1" id="KW-1185">Reference proteome</keyword>
<evidence type="ECO:0000313" key="2">
    <source>
        <dbReference type="RefSeq" id="XP_074225229.1"/>
    </source>
</evidence>
<sequence>MMRRSSVPNGPCFPELTTPGVFVNEEAGEEAEEDEDDDENDSSGPWWKEGGYYKILNIVPCVKRPPPSISRIHTCQEDCSGCALPGSHVGTKNKPGEFQLFSKSVHVGSGFDCKIQFCFISQCLSLRQVRHFRLCPTLCVSLTFSKSVFLSVPLCLYVPALPSAWVPKRAFLCISVSASCMSVCRFCPLFTEQCLAKMFYF</sequence>
<accession>A0AC58QSH9</accession>
<evidence type="ECO:0000313" key="1">
    <source>
        <dbReference type="Proteomes" id="UP001732780"/>
    </source>
</evidence>
<name>A0AC58QSH9_CAMBA</name>
<gene>
    <name evidence="2" type="primary">LOC141578561</name>
</gene>
<reference evidence="2" key="1">
    <citation type="submission" date="2025-08" db="UniProtKB">
        <authorList>
            <consortium name="RefSeq"/>
        </authorList>
    </citation>
    <scope>IDENTIFICATION</scope>
    <source>
        <tissue evidence="2">Blood</tissue>
    </source>
</reference>
<protein>
    <submittedName>
        <fullName evidence="2">Uncharacterized protein LOC141578561 isoform X1</fullName>
    </submittedName>
</protein>
<dbReference type="Proteomes" id="UP001732780">
    <property type="component" value="Chromosome 9"/>
</dbReference>
<dbReference type="RefSeq" id="XP_074225229.1">
    <property type="nucleotide sequence ID" value="XM_074369128.1"/>
</dbReference>
<proteinExistence type="predicted"/>